<dbReference type="PANTHER" id="PTHR19328">
    <property type="entry name" value="HEDGEHOG-INTERACTING PROTEIN"/>
    <property type="match status" value="1"/>
</dbReference>
<evidence type="ECO:0000313" key="4">
    <source>
        <dbReference type="Proteomes" id="UP000661077"/>
    </source>
</evidence>
<dbReference type="InterPro" id="IPR012938">
    <property type="entry name" value="Glc/Sorbosone_DH"/>
</dbReference>
<dbReference type="Pfam" id="PF07995">
    <property type="entry name" value="GSDH"/>
    <property type="match status" value="1"/>
</dbReference>
<protein>
    <submittedName>
        <fullName evidence="3">PQQ-dependent sugar dehydrogenase</fullName>
    </submittedName>
</protein>
<dbReference type="RefSeq" id="WP_203168349.1">
    <property type="nucleotide sequence ID" value="NZ_JAEVLS010000003.1"/>
</dbReference>
<evidence type="ECO:0000256" key="1">
    <source>
        <dbReference type="SAM" id="SignalP"/>
    </source>
</evidence>
<feature type="chain" id="PRO_5046542892" evidence="1">
    <location>
        <begin position="31"/>
        <end position="385"/>
    </location>
</feature>
<evidence type="ECO:0000313" key="3">
    <source>
        <dbReference type="EMBL" id="MBM0106238.1"/>
    </source>
</evidence>
<name>A0ABS1WZ31_9GAMM</name>
<keyword evidence="4" id="KW-1185">Reference proteome</keyword>
<dbReference type="Gene3D" id="2.120.10.30">
    <property type="entry name" value="TolB, C-terminal domain"/>
    <property type="match status" value="1"/>
</dbReference>
<sequence>MLHKRIVSQRSGSAATLGCLLALSALATHAQERPVSSERFALRVETVASGLEHPWSVAFLPDGRMLVTERPGRMRIVNGDGELSAPLPGLPAVAARGQGGLLDVVLAPDFAESRQVFWSYAERRAEGSGTSVARGRLVNDRLEDVKVIFRQTPGVESHGHFGSRLVFARDGALFVTLGERQARHFAVRAQDLETHFGKIVRLDRDGKALPDNPFWRVAGAAPEIWSYGHRNVQGAALHPQTGELWAVEHGPKGGDELNIVRAGANYGWPLVTHGIAYSGEPLGVATERPGIASAVKVWVPSIATTGLAFYTGDRLAPWRGNVFVGGLYGMLVRLELDGERVVHEERLLTELKERIRDVRQGPDGCLYVLTDSPKGRLLKLDRAAP</sequence>
<dbReference type="PANTHER" id="PTHR19328:SF75">
    <property type="entry name" value="ALDOSE SUGAR DEHYDROGENASE YLII"/>
    <property type="match status" value="1"/>
</dbReference>
<organism evidence="3 4">
    <name type="scientific">Steroidobacter gossypii</name>
    <dbReference type="NCBI Taxonomy" id="2805490"/>
    <lineage>
        <taxon>Bacteria</taxon>
        <taxon>Pseudomonadati</taxon>
        <taxon>Pseudomonadota</taxon>
        <taxon>Gammaproteobacteria</taxon>
        <taxon>Steroidobacterales</taxon>
        <taxon>Steroidobacteraceae</taxon>
        <taxon>Steroidobacter</taxon>
    </lineage>
</organism>
<comment type="caution">
    <text evidence="3">The sequence shown here is derived from an EMBL/GenBank/DDBJ whole genome shotgun (WGS) entry which is preliminary data.</text>
</comment>
<reference evidence="3 4" key="1">
    <citation type="journal article" date="2021" name="Int. J. Syst. Evol. Microbiol.">
        <title>Steroidobacter gossypii sp. nov., isolated from soil of cotton cropping field.</title>
        <authorList>
            <person name="Huang R."/>
            <person name="Yang S."/>
            <person name="Zhen C."/>
            <person name="Liu W."/>
        </authorList>
    </citation>
    <scope>NUCLEOTIDE SEQUENCE [LARGE SCALE GENOMIC DNA]</scope>
    <source>
        <strain evidence="3 4">S1-65</strain>
    </source>
</reference>
<feature type="signal peptide" evidence="1">
    <location>
        <begin position="1"/>
        <end position="30"/>
    </location>
</feature>
<dbReference type="EMBL" id="JAEVLS010000003">
    <property type="protein sequence ID" value="MBM0106238.1"/>
    <property type="molecule type" value="Genomic_DNA"/>
</dbReference>
<accession>A0ABS1WZ31</accession>
<dbReference type="InterPro" id="IPR011042">
    <property type="entry name" value="6-blade_b-propeller_TolB-like"/>
</dbReference>
<dbReference type="Proteomes" id="UP000661077">
    <property type="component" value="Unassembled WGS sequence"/>
</dbReference>
<feature type="domain" description="Glucose/Sorbosone dehydrogenase" evidence="2">
    <location>
        <begin position="51"/>
        <end position="379"/>
    </location>
</feature>
<proteinExistence type="predicted"/>
<gene>
    <name evidence="3" type="ORF">JM946_16010</name>
</gene>
<dbReference type="InterPro" id="IPR011041">
    <property type="entry name" value="Quinoprot_gluc/sorb_DH_b-prop"/>
</dbReference>
<evidence type="ECO:0000259" key="2">
    <source>
        <dbReference type="Pfam" id="PF07995"/>
    </source>
</evidence>
<dbReference type="SUPFAM" id="SSF50952">
    <property type="entry name" value="Soluble quinoprotein glucose dehydrogenase"/>
    <property type="match status" value="1"/>
</dbReference>
<keyword evidence="1" id="KW-0732">Signal</keyword>